<evidence type="ECO:0000313" key="3">
    <source>
        <dbReference type="EMBL" id="KAF3493626.1"/>
    </source>
</evidence>
<accession>A0ABQ7A7H2</accession>
<evidence type="ECO:0000259" key="2">
    <source>
        <dbReference type="Pfam" id="PF00364"/>
    </source>
</evidence>
<proteinExistence type="predicted"/>
<name>A0ABQ7A7H2_BRACR</name>
<feature type="domain" description="Lipoyl-binding" evidence="2">
    <location>
        <begin position="53"/>
        <end position="81"/>
    </location>
</feature>
<reference evidence="3 4" key="1">
    <citation type="journal article" date="2020" name="BMC Genomics">
        <title>Intraspecific diversification of the crop wild relative Brassica cretica Lam. using demographic model selection.</title>
        <authorList>
            <person name="Kioukis A."/>
            <person name="Michalopoulou V.A."/>
            <person name="Briers L."/>
            <person name="Pirintsos S."/>
            <person name="Studholme D.J."/>
            <person name="Pavlidis P."/>
            <person name="Sarris P.F."/>
        </authorList>
    </citation>
    <scope>NUCLEOTIDE SEQUENCE [LARGE SCALE GENOMIC DNA]</scope>
    <source>
        <strain evidence="4">cv. PFS-1207/04</strain>
    </source>
</reference>
<protein>
    <recommendedName>
        <fullName evidence="1">Biotin carboxyl carrier protein of acetyl-CoA carboxylase</fullName>
    </recommendedName>
</protein>
<keyword evidence="4" id="KW-1185">Reference proteome</keyword>
<evidence type="ECO:0000256" key="1">
    <source>
        <dbReference type="RuleBase" id="RU364072"/>
    </source>
</evidence>
<keyword evidence="1" id="KW-0276">Fatty acid metabolism</keyword>
<dbReference type="Pfam" id="PF00364">
    <property type="entry name" value="Biotin_lipoyl"/>
    <property type="match status" value="1"/>
</dbReference>
<keyword evidence="1" id="KW-0444">Lipid biosynthesis</keyword>
<dbReference type="SUPFAM" id="SSF51230">
    <property type="entry name" value="Single hybrid motif"/>
    <property type="match status" value="1"/>
</dbReference>
<comment type="subcellular location">
    <subcellularLocation>
        <location evidence="1">Plastid</location>
        <location evidence="1">Chloroplast</location>
    </subcellularLocation>
</comment>
<dbReference type="InterPro" id="IPR000089">
    <property type="entry name" value="Biotin_lipoyl"/>
</dbReference>
<dbReference type="InterPro" id="IPR011053">
    <property type="entry name" value="Single_hybrid_motif"/>
</dbReference>
<dbReference type="PRINTS" id="PR01071">
    <property type="entry name" value="ACOABIOTINCC"/>
</dbReference>
<sequence length="82" mass="9280">MVTSSLLLSDLKAGCCVRTVEVRRLWFWEAGNVTEESYGLWLVLSTYLLDPVTPFVKVGDKVQKSQVVCIIEAMKLMNEIEV</sequence>
<dbReference type="EMBL" id="QGKV02002055">
    <property type="protein sequence ID" value="KAF3493626.1"/>
    <property type="molecule type" value="Genomic_DNA"/>
</dbReference>
<dbReference type="Proteomes" id="UP000266723">
    <property type="component" value="Unassembled WGS sequence"/>
</dbReference>
<dbReference type="InterPro" id="IPR001249">
    <property type="entry name" value="AcCoA_biotinCC"/>
</dbReference>
<keyword evidence="1" id="KW-0150">Chloroplast</keyword>
<comment type="function">
    <text evidence="1">This protein is a component of the acetyl coenzyme A carboxylase complex; first, biotin carboxylase catalyzes the carboxylation of the carrier protein and then the transcarboxylase transfers the carboxyl group to form malonyl-CoA.</text>
</comment>
<evidence type="ECO:0000313" key="4">
    <source>
        <dbReference type="Proteomes" id="UP000266723"/>
    </source>
</evidence>
<comment type="pathway">
    <text evidence="1">Lipid metabolism; fatty acid biosynthesis.</text>
</comment>
<keyword evidence="1" id="KW-0934">Plastid</keyword>
<dbReference type="CDD" id="cd06850">
    <property type="entry name" value="biotinyl_domain"/>
    <property type="match status" value="1"/>
</dbReference>
<keyword evidence="1" id="KW-0275">Fatty acid biosynthesis</keyword>
<dbReference type="Gene3D" id="2.40.50.100">
    <property type="match status" value="1"/>
</dbReference>
<organism evidence="3 4">
    <name type="scientific">Brassica cretica</name>
    <name type="common">Mustard</name>
    <dbReference type="NCBI Taxonomy" id="69181"/>
    <lineage>
        <taxon>Eukaryota</taxon>
        <taxon>Viridiplantae</taxon>
        <taxon>Streptophyta</taxon>
        <taxon>Embryophyta</taxon>
        <taxon>Tracheophyta</taxon>
        <taxon>Spermatophyta</taxon>
        <taxon>Magnoliopsida</taxon>
        <taxon>eudicotyledons</taxon>
        <taxon>Gunneridae</taxon>
        <taxon>Pentapetalae</taxon>
        <taxon>rosids</taxon>
        <taxon>malvids</taxon>
        <taxon>Brassicales</taxon>
        <taxon>Brassicaceae</taxon>
        <taxon>Brassiceae</taxon>
        <taxon>Brassica</taxon>
    </lineage>
</organism>
<gene>
    <name evidence="3" type="ORF">DY000_02054301</name>
</gene>
<keyword evidence="1" id="KW-0443">Lipid metabolism</keyword>
<comment type="caution">
    <text evidence="3">The sequence shown here is derived from an EMBL/GenBank/DDBJ whole genome shotgun (WGS) entry which is preliminary data.</text>
</comment>
<keyword evidence="1" id="KW-0092">Biotin</keyword>